<evidence type="ECO:0000313" key="1">
    <source>
        <dbReference type="EMBL" id="MDJ1160042.1"/>
    </source>
</evidence>
<name>A0ABT7AM67_9HYPH</name>
<dbReference type="Proteomes" id="UP001321492">
    <property type="component" value="Unassembled WGS sequence"/>
</dbReference>
<dbReference type="RefSeq" id="WP_283742044.1">
    <property type="nucleotide sequence ID" value="NZ_JASJEV010000016.1"/>
</dbReference>
<dbReference type="CDD" id="cd06558">
    <property type="entry name" value="crotonase-like"/>
    <property type="match status" value="1"/>
</dbReference>
<organism evidence="1 2">
    <name type="scientific">Chelatococcus albus</name>
    <dbReference type="NCBI Taxonomy" id="3047466"/>
    <lineage>
        <taxon>Bacteria</taxon>
        <taxon>Pseudomonadati</taxon>
        <taxon>Pseudomonadota</taxon>
        <taxon>Alphaproteobacteria</taxon>
        <taxon>Hyphomicrobiales</taxon>
        <taxon>Chelatococcaceae</taxon>
        <taxon>Chelatococcus</taxon>
    </lineage>
</organism>
<proteinExistence type="predicted"/>
<keyword evidence="2" id="KW-1185">Reference proteome</keyword>
<dbReference type="InterPro" id="IPR029045">
    <property type="entry name" value="ClpP/crotonase-like_dom_sf"/>
</dbReference>
<dbReference type="EMBL" id="JASJEV010000016">
    <property type="protein sequence ID" value="MDJ1160042.1"/>
    <property type="molecule type" value="Genomic_DNA"/>
</dbReference>
<sequence length="263" mass="27527">MHGSTAAPLVRVTVEDGIARVMLDRPARHNSLVPALMDALNEALADLRRSDLTALVLAGAGRSFSTGGDVAAFAAVPRGERRAYAQTLVGGLNRAILALLDMPCPVIACVHGPVTGGSLGLVLAADLVAMAEGAFVAPYYVEVGFAPDGGWTAMLPARIGEAQARAIQLLNRHVTAAEAVALGIATVACPPEAIDSVVDGWTAALQAKAGTAVRATRALLMPPERRAAIAAGLEREREHFLRLIDEEAVEAGMRWFLDRSSRP</sequence>
<dbReference type="PANTHER" id="PTHR43459">
    <property type="entry name" value="ENOYL-COA HYDRATASE"/>
    <property type="match status" value="1"/>
</dbReference>
<accession>A0ABT7AM67</accession>
<dbReference type="PANTHER" id="PTHR43459:SF1">
    <property type="entry name" value="EG:BACN32G11.4 PROTEIN"/>
    <property type="match status" value="1"/>
</dbReference>
<evidence type="ECO:0000313" key="2">
    <source>
        <dbReference type="Proteomes" id="UP001321492"/>
    </source>
</evidence>
<gene>
    <name evidence="1" type="ORF">QNA08_17650</name>
</gene>
<reference evidence="1 2" key="1">
    <citation type="submission" date="2023-05" db="EMBL/GenBank/DDBJ databases">
        <title>Chelatococcus sp. nov., a moderately thermophilic bacterium isolated from hot spring microbial mat.</title>
        <authorList>
            <person name="Hu C.-J."/>
            <person name="Li W.-J."/>
        </authorList>
    </citation>
    <scope>NUCLEOTIDE SEQUENCE [LARGE SCALE GENOMIC DNA]</scope>
    <source>
        <strain evidence="1 2">SYSU G07232</strain>
    </source>
</reference>
<dbReference type="Pfam" id="PF00378">
    <property type="entry name" value="ECH_1"/>
    <property type="match status" value="1"/>
</dbReference>
<dbReference type="Gene3D" id="3.90.226.10">
    <property type="entry name" value="2-enoyl-CoA Hydratase, Chain A, domain 1"/>
    <property type="match status" value="1"/>
</dbReference>
<dbReference type="SUPFAM" id="SSF52096">
    <property type="entry name" value="ClpP/crotonase"/>
    <property type="match status" value="1"/>
</dbReference>
<dbReference type="InterPro" id="IPR001753">
    <property type="entry name" value="Enoyl-CoA_hydra/iso"/>
</dbReference>
<comment type="caution">
    <text evidence="1">The sequence shown here is derived from an EMBL/GenBank/DDBJ whole genome shotgun (WGS) entry which is preliminary data.</text>
</comment>
<protein>
    <submittedName>
        <fullName evidence="1">Enoyl-CoA hydratase/isomerase family protein</fullName>
    </submittedName>
</protein>